<evidence type="ECO:0000313" key="1">
    <source>
        <dbReference type="EMBL" id="MFC6670836.1"/>
    </source>
</evidence>
<dbReference type="InterPro" id="IPR012659">
    <property type="entry name" value="CHP02444"/>
</dbReference>
<sequence length="174" mass="19746">MSLENPLWDYALELYRQPGVEQACLGLQQKGGLSINRLLFCCWLAGEGRRLRADELEASDAARWQRELTAPLRALRYQVREQKRREDGLEVVYRALRQAELAAEQVELARLFSLGTRWPAERAIDRPALLLCNIVGYLRQAGVAADACLADDLEILLCAAQPALDRTAVRLLRW</sequence>
<dbReference type="EMBL" id="JBHSWE010000001">
    <property type="protein sequence ID" value="MFC6670836.1"/>
    <property type="molecule type" value="Genomic_DNA"/>
</dbReference>
<comment type="caution">
    <text evidence="1">The sequence shown here is derived from an EMBL/GenBank/DDBJ whole genome shotgun (WGS) entry which is preliminary data.</text>
</comment>
<protein>
    <submittedName>
        <fullName evidence="1">TIGR02444 family protein</fullName>
    </submittedName>
</protein>
<organism evidence="1 2">
    <name type="scientific">Marinobacterium aestuariivivens</name>
    <dbReference type="NCBI Taxonomy" id="1698799"/>
    <lineage>
        <taxon>Bacteria</taxon>
        <taxon>Pseudomonadati</taxon>
        <taxon>Pseudomonadota</taxon>
        <taxon>Gammaproteobacteria</taxon>
        <taxon>Oceanospirillales</taxon>
        <taxon>Oceanospirillaceae</taxon>
        <taxon>Marinobacterium</taxon>
    </lineage>
</organism>
<dbReference type="Pfam" id="PF09523">
    <property type="entry name" value="DUF2390"/>
    <property type="match status" value="1"/>
</dbReference>
<dbReference type="NCBIfam" id="TIGR02444">
    <property type="entry name" value="TIGR02444 family protein"/>
    <property type="match status" value="1"/>
</dbReference>
<accession>A0ABW2A0D6</accession>
<gene>
    <name evidence="1" type="ORF">ACFQDL_12735</name>
</gene>
<name>A0ABW2A0D6_9GAMM</name>
<keyword evidence="2" id="KW-1185">Reference proteome</keyword>
<proteinExistence type="predicted"/>
<dbReference type="Proteomes" id="UP001596422">
    <property type="component" value="Unassembled WGS sequence"/>
</dbReference>
<evidence type="ECO:0000313" key="2">
    <source>
        <dbReference type="Proteomes" id="UP001596422"/>
    </source>
</evidence>
<dbReference type="RefSeq" id="WP_379909341.1">
    <property type="nucleotide sequence ID" value="NZ_JBHSWE010000001.1"/>
</dbReference>
<reference evidence="2" key="1">
    <citation type="journal article" date="2019" name="Int. J. Syst. Evol. Microbiol.">
        <title>The Global Catalogue of Microorganisms (GCM) 10K type strain sequencing project: providing services to taxonomists for standard genome sequencing and annotation.</title>
        <authorList>
            <consortium name="The Broad Institute Genomics Platform"/>
            <consortium name="The Broad Institute Genome Sequencing Center for Infectious Disease"/>
            <person name="Wu L."/>
            <person name="Ma J."/>
        </authorList>
    </citation>
    <scope>NUCLEOTIDE SEQUENCE [LARGE SCALE GENOMIC DNA]</scope>
    <source>
        <strain evidence="2">NBRC 111756</strain>
    </source>
</reference>